<evidence type="ECO:0000313" key="5">
    <source>
        <dbReference type="Proteomes" id="UP001285921"/>
    </source>
</evidence>
<sequence length="198" mass="20903">MKKSWILIIAIVMIAGLSACGNNAGNSNMEHSAMSHSGSGEIPAGLKEEPNPTYKPGSQAVIQEGHMPGMKGAVATIVGAYKTTAYVVDYTPTNGGEKVRGHKWVIQQEIKDAGEKELQPGAQVVLNADHMPGMMGATAEIVSAEQTTVYMVDYTPTNGGAPVKNHMWVTESELSPAESKSTSGNSENNTDGMQGMNH</sequence>
<name>A0ABQ6NR53_9BACL</name>
<feature type="signal peptide" evidence="2">
    <location>
        <begin position="1"/>
        <end position="24"/>
    </location>
</feature>
<gene>
    <name evidence="4" type="primary">ydhK</name>
    <name evidence="4" type="ORF">PghCCS26_41430</name>
</gene>
<dbReference type="EMBL" id="BTCL01000016">
    <property type="protein sequence ID" value="GMK47014.1"/>
    <property type="molecule type" value="Genomic_DNA"/>
</dbReference>
<evidence type="ECO:0000256" key="2">
    <source>
        <dbReference type="SAM" id="SignalP"/>
    </source>
</evidence>
<reference evidence="4 5" key="1">
    <citation type="submission" date="2023-05" db="EMBL/GenBank/DDBJ databases">
        <title>Draft genome of Paenibacillus sp. CCS26.</title>
        <authorList>
            <person name="Akita H."/>
            <person name="Shinto Y."/>
            <person name="Kimura Z."/>
        </authorList>
    </citation>
    <scope>NUCLEOTIDE SEQUENCE [LARGE SCALE GENOMIC DNA]</scope>
    <source>
        <strain evidence="4 5">CCS26</strain>
    </source>
</reference>
<evidence type="ECO:0000259" key="3">
    <source>
        <dbReference type="Pfam" id="PF07563"/>
    </source>
</evidence>
<feature type="domain" description="DUF1541" evidence="3">
    <location>
        <begin position="56"/>
        <end position="107"/>
    </location>
</feature>
<dbReference type="Gene3D" id="2.30.30.1210">
    <property type="entry name" value="Domain of unknown function DUF1541"/>
    <property type="match status" value="1"/>
</dbReference>
<dbReference type="InterPro" id="IPR011438">
    <property type="entry name" value="DUF1541"/>
</dbReference>
<feature type="domain" description="DUF1541" evidence="3">
    <location>
        <begin position="120"/>
        <end position="171"/>
    </location>
</feature>
<keyword evidence="5" id="KW-1185">Reference proteome</keyword>
<dbReference type="Pfam" id="PF07563">
    <property type="entry name" value="DUF1541"/>
    <property type="match status" value="2"/>
</dbReference>
<evidence type="ECO:0000313" key="4">
    <source>
        <dbReference type="EMBL" id="GMK47014.1"/>
    </source>
</evidence>
<dbReference type="PROSITE" id="PS51257">
    <property type="entry name" value="PROKAR_LIPOPROTEIN"/>
    <property type="match status" value="1"/>
</dbReference>
<feature type="chain" id="PRO_5045122859" description="DUF1541 domain-containing protein" evidence="2">
    <location>
        <begin position="25"/>
        <end position="198"/>
    </location>
</feature>
<dbReference type="RefSeq" id="WP_317981110.1">
    <property type="nucleotide sequence ID" value="NZ_BTCL01000016.1"/>
</dbReference>
<feature type="region of interest" description="Disordered" evidence="1">
    <location>
        <begin position="30"/>
        <end position="55"/>
    </location>
</feature>
<feature type="region of interest" description="Disordered" evidence="1">
    <location>
        <begin position="172"/>
        <end position="198"/>
    </location>
</feature>
<organism evidence="4 5">
    <name type="scientific">Paenibacillus glycanilyticus</name>
    <dbReference type="NCBI Taxonomy" id="126569"/>
    <lineage>
        <taxon>Bacteria</taxon>
        <taxon>Bacillati</taxon>
        <taxon>Bacillota</taxon>
        <taxon>Bacilli</taxon>
        <taxon>Bacillales</taxon>
        <taxon>Paenibacillaceae</taxon>
        <taxon>Paenibacillus</taxon>
    </lineage>
</organism>
<evidence type="ECO:0000256" key="1">
    <source>
        <dbReference type="SAM" id="MobiDB-lite"/>
    </source>
</evidence>
<comment type="caution">
    <text evidence="4">The sequence shown here is derived from an EMBL/GenBank/DDBJ whole genome shotgun (WGS) entry which is preliminary data.</text>
</comment>
<feature type="compositionally biased region" description="Polar residues" evidence="1">
    <location>
        <begin position="178"/>
        <end position="198"/>
    </location>
</feature>
<dbReference type="Proteomes" id="UP001285921">
    <property type="component" value="Unassembled WGS sequence"/>
</dbReference>
<protein>
    <recommendedName>
        <fullName evidence="3">DUF1541 domain-containing protein</fullName>
    </recommendedName>
</protein>
<proteinExistence type="predicted"/>
<keyword evidence="2" id="KW-0732">Signal</keyword>
<accession>A0ABQ6NR53</accession>